<evidence type="ECO:0000313" key="4">
    <source>
        <dbReference type="EMBL" id="CAJ0570876.1"/>
    </source>
</evidence>
<dbReference type="EMBL" id="CATQJA010002496">
    <property type="protein sequence ID" value="CAJ0570876.1"/>
    <property type="molecule type" value="Genomic_DNA"/>
</dbReference>
<keyword evidence="1" id="KW-0175">Coiled coil</keyword>
<evidence type="ECO:0000256" key="2">
    <source>
        <dbReference type="SAM" id="MobiDB-lite"/>
    </source>
</evidence>
<accession>A0AA36CMU3</accession>
<dbReference type="Gene3D" id="3.40.50.300">
    <property type="entry name" value="P-loop containing nucleotide triphosphate hydrolases"/>
    <property type="match status" value="1"/>
</dbReference>
<feature type="domain" description="Guanylate-binding protein N-terminal" evidence="3">
    <location>
        <begin position="223"/>
        <end position="468"/>
    </location>
</feature>
<feature type="compositionally biased region" description="Basic and acidic residues" evidence="2">
    <location>
        <begin position="616"/>
        <end position="629"/>
    </location>
</feature>
<comment type="caution">
    <text evidence="4">The sequence shown here is derived from an EMBL/GenBank/DDBJ whole genome shotgun (WGS) entry which is preliminary data.</text>
</comment>
<evidence type="ECO:0000256" key="1">
    <source>
        <dbReference type="SAM" id="Coils"/>
    </source>
</evidence>
<dbReference type="SUPFAM" id="SSF52540">
    <property type="entry name" value="P-loop containing nucleoside triphosphate hydrolases"/>
    <property type="match status" value="1"/>
</dbReference>
<protein>
    <recommendedName>
        <fullName evidence="3">Guanylate-binding protein N-terminal domain-containing protein</fullName>
    </recommendedName>
</protein>
<feature type="coiled-coil region" evidence="1">
    <location>
        <begin position="789"/>
        <end position="884"/>
    </location>
</feature>
<dbReference type="AlphaFoldDB" id="A0AA36CMU3"/>
<evidence type="ECO:0000259" key="3">
    <source>
        <dbReference type="Pfam" id="PF02263"/>
    </source>
</evidence>
<dbReference type="GO" id="GO:0005525">
    <property type="term" value="F:GTP binding"/>
    <property type="evidence" value="ECO:0007669"/>
    <property type="project" value="InterPro"/>
</dbReference>
<proteinExistence type="predicted"/>
<name>A0AA36CMU3_9BILA</name>
<dbReference type="Proteomes" id="UP001177023">
    <property type="component" value="Unassembled WGS sequence"/>
</dbReference>
<evidence type="ECO:0000313" key="5">
    <source>
        <dbReference type="Proteomes" id="UP001177023"/>
    </source>
</evidence>
<dbReference type="GO" id="GO:0003924">
    <property type="term" value="F:GTPase activity"/>
    <property type="evidence" value="ECO:0007669"/>
    <property type="project" value="InterPro"/>
</dbReference>
<gene>
    <name evidence="4" type="ORF">MSPICULIGERA_LOCUS9309</name>
</gene>
<dbReference type="InterPro" id="IPR015894">
    <property type="entry name" value="Guanylate-bd_N"/>
</dbReference>
<dbReference type="PANTHER" id="PTHR10751">
    <property type="entry name" value="GUANYLATE BINDING PROTEIN"/>
    <property type="match status" value="1"/>
</dbReference>
<dbReference type="InterPro" id="IPR027417">
    <property type="entry name" value="P-loop_NTPase"/>
</dbReference>
<feature type="region of interest" description="Disordered" evidence="2">
    <location>
        <begin position="892"/>
        <end position="919"/>
    </location>
</feature>
<keyword evidence="5" id="KW-1185">Reference proteome</keyword>
<organism evidence="4 5">
    <name type="scientific">Mesorhabditis spiculigera</name>
    <dbReference type="NCBI Taxonomy" id="96644"/>
    <lineage>
        <taxon>Eukaryota</taxon>
        <taxon>Metazoa</taxon>
        <taxon>Ecdysozoa</taxon>
        <taxon>Nematoda</taxon>
        <taxon>Chromadorea</taxon>
        <taxon>Rhabditida</taxon>
        <taxon>Rhabditina</taxon>
        <taxon>Rhabditomorpha</taxon>
        <taxon>Rhabditoidea</taxon>
        <taxon>Rhabditidae</taxon>
        <taxon>Mesorhabditinae</taxon>
        <taxon>Mesorhabditis</taxon>
    </lineage>
</organism>
<feature type="non-terminal residue" evidence="4">
    <location>
        <position position="919"/>
    </location>
</feature>
<feature type="compositionally biased region" description="Low complexity" evidence="2">
    <location>
        <begin position="902"/>
        <end position="912"/>
    </location>
</feature>
<sequence length="919" mass="103882">MPNLLYFVIAVLLVFLAAHIYRKRGIFWIRVSPPWCMDYIVPPPDCICFTSICLRPTVSITRTRRLIVSIKDPVLLSLKRQGVYLYLSVYNVNERNLSSAQRLAAGTSFALTTATTMTVSNIAVTDEEVDAEYKAYQFKMGYVQNAPATDAQKDELKQVATAALYAAVHVQARRRLEELLAGRIAIGQRLEANDDQVAARPPTIEVGMKQLFNIDDQGITQFKEDILDHLCAQIGDKKVAIISTAGKFRQGKTFWNNVLLRGLQTGGKPSFKPDEYIGGTNGVRFMGGLVRDTQGIMVWPEVFFRKTQSGEEIAVLLIDTQGTFDTRSNISDSAVIFAISLLMSSLKIFNTRRQIDAQDLDALNVFISYSQRIDERVGQQFLIMVRDALESGHDKGQEYLEMLKVQTRNAQKLHELLTGVIEAFETTDCWMIPTPSDLVQRASHAILAGDCGTEFLEELCKCADHLLNNLEPKTVLGTPLTGDTLRQHVENLVTHVKDGHHKAIGSAFSATSQLYFEKARSAGNDYFETEHAKLTAERKHRPIRPAEYEAELQKMCAGAEEAYKACPLFGSPETKTKHSEEFLRALEERCKAKVESNRERYLDGTLAEAVSSGQESYEREMRPTIEDRLGGGPKSTLVVKKHATAEANALDLFEKQTNEFNDKTAAVSYKRQVLQTWIKIRFEDIQGDNASHDAQLLVAKMFEDLLSHYSAQLRAKEGEVRTADDVDRIINIMQDFLKESYKVHKAKALTEVKALLKKADMAMLSAMVDNYYETISARFKRCEEDFGSNARTNVRFEEMKKKARAHEKQQEKYRQETAAKIAEYEQKQHELQKKLEEEHANHMAQLFEKMAEAAEQREQAAEEASQQRDRRYELELEMAKLRMEHEHELALAARRDQQLKRGAAAGAKEAAGCSEKGTR</sequence>
<reference evidence="4" key="1">
    <citation type="submission" date="2023-06" db="EMBL/GenBank/DDBJ databases">
        <authorList>
            <person name="Delattre M."/>
        </authorList>
    </citation>
    <scope>NUCLEOTIDE SEQUENCE</scope>
    <source>
        <strain evidence="4">AF72</strain>
    </source>
</reference>
<feature type="region of interest" description="Disordered" evidence="2">
    <location>
        <begin position="612"/>
        <end position="633"/>
    </location>
</feature>
<dbReference type="Pfam" id="PF02263">
    <property type="entry name" value="GBP"/>
    <property type="match status" value="1"/>
</dbReference>